<protein>
    <submittedName>
        <fullName evidence="1">Pentatricopeptide repeat-containing protein At1g15510, chloroplastic</fullName>
    </submittedName>
</protein>
<name>A0A6L2P485_TANCI</name>
<gene>
    <name evidence="1" type="ORF">Tci_063612</name>
</gene>
<proteinExistence type="predicted"/>
<evidence type="ECO:0000313" key="1">
    <source>
        <dbReference type="EMBL" id="GEU91634.1"/>
    </source>
</evidence>
<comment type="caution">
    <text evidence="1">The sequence shown here is derived from an EMBL/GenBank/DDBJ whole genome shotgun (WGS) entry which is preliminary data.</text>
</comment>
<accession>A0A6L2P485</accession>
<dbReference type="EMBL" id="BKCJ010010448">
    <property type="protein sequence ID" value="GEU91634.1"/>
    <property type="molecule type" value="Genomic_DNA"/>
</dbReference>
<sequence>MLGKMSKEICIDECLGLYDRMLWAGVRPNVYTFPRFFRTCGRVKDLGRGREVHVHVLSDTSVTRVTTIERHLHRETNHHRPRPPRQTPTKKVFQVLRRRKICLHPGDLLPPLETPLQRPKSCC</sequence>
<organism evidence="1">
    <name type="scientific">Tanacetum cinerariifolium</name>
    <name type="common">Dalmatian daisy</name>
    <name type="synonym">Chrysanthemum cinerariifolium</name>
    <dbReference type="NCBI Taxonomy" id="118510"/>
    <lineage>
        <taxon>Eukaryota</taxon>
        <taxon>Viridiplantae</taxon>
        <taxon>Streptophyta</taxon>
        <taxon>Embryophyta</taxon>
        <taxon>Tracheophyta</taxon>
        <taxon>Spermatophyta</taxon>
        <taxon>Magnoliopsida</taxon>
        <taxon>eudicotyledons</taxon>
        <taxon>Gunneridae</taxon>
        <taxon>Pentapetalae</taxon>
        <taxon>asterids</taxon>
        <taxon>campanulids</taxon>
        <taxon>Asterales</taxon>
        <taxon>Asteraceae</taxon>
        <taxon>Asteroideae</taxon>
        <taxon>Anthemideae</taxon>
        <taxon>Anthemidinae</taxon>
        <taxon>Tanacetum</taxon>
    </lineage>
</organism>
<reference evidence="1" key="1">
    <citation type="journal article" date="2019" name="Sci. Rep.">
        <title>Draft genome of Tanacetum cinerariifolium, the natural source of mosquito coil.</title>
        <authorList>
            <person name="Yamashiro T."/>
            <person name="Shiraishi A."/>
            <person name="Satake H."/>
            <person name="Nakayama K."/>
        </authorList>
    </citation>
    <scope>NUCLEOTIDE SEQUENCE</scope>
</reference>
<dbReference type="AlphaFoldDB" id="A0A6L2P485"/>